<comment type="caution">
    <text evidence="7">The sequence shown here is derived from an EMBL/GenBank/DDBJ whole genome shotgun (WGS) entry which is preliminary data.</text>
</comment>
<dbReference type="OrthoDB" id="543156at2759"/>
<dbReference type="Pfam" id="PF01965">
    <property type="entry name" value="DJ-1_PfpI"/>
    <property type="match status" value="1"/>
</dbReference>
<dbReference type="GO" id="GO:0019172">
    <property type="term" value="F:glyoxalase III activity"/>
    <property type="evidence" value="ECO:0007669"/>
    <property type="project" value="UniProtKB-EC"/>
</dbReference>
<sequence>MPSVLFVFTSADRTLTGNQTGWYLPEAAHPYWVLSPHANIDFASPKGPNPPIDEGSVKAFAKDEGSIKFLNDETVKAKFSSAKKLSEVDPKGYDAIFYVGGHGPVLDLASDPVNAQLIGKFWDAGKIVSAVCHGPAALVGAVDASGKSIFAGRKFTGFSDAEEVSVDKVKEIPFLLEDKIGELGGKYEKADQLWGAKVVVDGRLITGQNPASAEPIGHALLKAITAIN</sequence>
<organism evidence="7 8">
    <name type="scientific">Pholiota conissans</name>
    <dbReference type="NCBI Taxonomy" id="109636"/>
    <lineage>
        <taxon>Eukaryota</taxon>
        <taxon>Fungi</taxon>
        <taxon>Dikarya</taxon>
        <taxon>Basidiomycota</taxon>
        <taxon>Agaricomycotina</taxon>
        <taxon>Agaricomycetes</taxon>
        <taxon>Agaricomycetidae</taxon>
        <taxon>Agaricales</taxon>
        <taxon>Agaricineae</taxon>
        <taxon>Strophariaceae</taxon>
        <taxon>Pholiota</taxon>
    </lineage>
</organism>
<dbReference type="InterPro" id="IPR050325">
    <property type="entry name" value="Prot/Nucl_acid_deglycase"/>
</dbReference>
<evidence type="ECO:0000256" key="2">
    <source>
        <dbReference type="ARBA" id="ARBA00023016"/>
    </source>
</evidence>
<dbReference type="GO" id="GO:0019243">
    <property type="term" value="P:methylglyoxal catabolic process to D-lactate via S-lactoyl-glutathione"/>
    <property type="evidence" value="ECO:0007669"/>
    <property type="project" value="TreeGrafter"/>
</dbReference>
<dbReference type="GO" id="GO:0005737">
    <property type="term" value="C:cytoplasm"/>
    <property type="evidence" value="ECO:0007669"/>
    <property type="project" value="TreeGrafter"/>
</dbReference>
<evidence type="ECO:0000256" key="3">
    <source>
        <dbReference type="ARBA" id="ARBA00023239"/>
    </source>
</evidence>
<dbReference type="Gene3D" id="3.40.50.880">
    <property type="match status" value="1"/>
</dbReference>
<name>A0A9P6D498_9AGAR</name>
<dbReference type="EC" id="4.2.1.130" evidence="1"/>
<gene>
    <name evidence="7" type="ORF">BDN70DRAFT_829086</name>
</gene>
<dbReference type="AlphaFoldDB" id="A0A9P6D498"/>
<dbReference type="SUPFAM" id="SSF52317">
    <property type="entry name" value="Class I glutamine amidotransferase-like"/>
    <property type="match status" value="1"/>
</dbReference>
<dbReference type="InterPro" id="IPR002818">
    <property type="entry name" value="DJ-1/PfpI"/>
</dbReference>
<evidence type="ECO:0000256" key="5">
    <source>
        <dbReference type="ARBA" id="ARBA00048082"/>
    </source>
</evidence>
<reference evidence="7" key="1">
    <citation type="submission" date="2020-11" db="EMBL/GenBank/DDBJ databases">
        <authorList>
            <consortium name="DOE Joint Genome Institute"/>
            <person name="Ahrendt S."/>
            <person name="Riley R."/>
            <person name="Andreopoulos W."/>
            <person name="Labutti K."/>
            <person name="Pangilinan J."/>
            <person name="Ruiz-Duenas F.J."/>
            <person name="Barrasa J.M."/>
            <person name="Sanchez-Garcia M."/>
            <person name="Camarero S."/>
            <person name="Miyauchi S."/>
            <person name="Serrano A."/>
            <person name="Linde D."/>
            <person name="Babiker R."/>
            <person name="Drula E."/>
            <person name="Ayuso-Fernandez I."/>
            <person name="Pacheco R."/>
            <person name="Padilla G."/>
            <person name="Ferreira P."/>
            <person name="Barriuso J."/>
            <person name="Kellner H."/>
            <person name="Castanera R."/>
            <person name="Alfaro M."/>
            <person name="Ramirez L."/>
            <person name="Pisabarro A.G."/>
            <person name="Kuo A."/>
            <person name="Tritt A."/>
            <person name="Lipzen A."/>
            <person name="He G."/>
            <person name="Yan M."/>
            <person name="Ng V."/>
            <person name="Cullen D."/>
            <person name="Martin F."/>
            <person name="Rosso M.-N."/>
            <person name="Henrissat B."/>
            <person name="Hibbett D."/>
            <person name="Martinez A.T."/>
            <person name="Grigoriev I.V."/>
        </authorList>
    </citation>
    <scope>NUCLEOTIDE SEQUENCE</scope>
    <source>
        <strain evidence="7">CIRM-BRFM 674</strain>
    </source>
</reference>
<dbReference type="CDD" id="cd03141">
    <property type="entry name" value="GATase1_Hsp31_like"/>
    <property type="match status" value="1"/>
</dbReference>
<feature type="domain" description="DJ-1/PfpI" evidence="6">
    <location>
        <begin position="61"/>
        <end position="222"/>
    </location>
</feature>
<evidence type="ECO:0000256" key="1">
    <source>
        <dbReference type="ARBA" id="ARBA00013134"/>
    </source>
</evidence>
<comment type="similarity">
    <text evidence="4">Belongs to the peptidase C56 family. HSP31-like subfamily.</text>
</comment>
<keyword evidence="2" id="KW-0346">Stress response</keyword>
<evidence type="ECO:0000256" key="4">
    <source>
        <dbReference type="ARBA" id="ARBA00038493"/>
    </source>
</evidence>
<dbReference type="PANTHER" id="PTHR48094">
    <property type="entry name" value="PROTEIN/NUCLEIC ACID DEGLYCASE DJ-1-RELATED"/>
    <property type="match status" value="1"/>
</dbReference>
<accession>A0A9P6D498</accession>
<dbReference type="EMBL" id="MU155165">
    <property type="protein sequence ID" value="KAF9482438.1"/>
    <property type="molecule type" value="Genomic_DNA"/>
</dbReference>
<dbReference type="Proteomes" id="UP000807469">
    <property type="component" value="Unassembled WGS sequence"/>
</dbReference>
<proteinExistence type="inferred from homology"/>
<evidence type="ECO:0000259" key="6">
    <source>
        <dbReference type="Pfam" id="PF01965"/>
    </source>
</evidence>
<evidence type="ECO:0000313" key="7">
    <source>
        <dbReference type="EMBL" id="KAF9482438.1"/>
    </source>
</evidence>
<evidence type="ECO:0000313" key="8">
    <source>
        <dbReference type="Proteomes" id="UP000807469"/>
    </source>
</evidence>
<keyword evidence="3" id="KW-0456">Lyase</keyword>
<dbReference type="InterPro" id="IPR029062">
    <property type="entry name" value="Class_I_gatase-like"/>
</dbReference>
<comment type="catalytic activity">
    <reaction evidence="5">
        <text>methylglyoxal + H2O = (R)-lactate + H(+)</text>
        <dbReference type="Rhea" id="RHEA:27754"/>
        <dbReference type="ChEBI" id="CHEBI:15377"/>
        <dbReference type="ChEBI" id="CHEBI:15378"/>
        <dbReference type="ChEBI" id="CHEBI:16004"/>
        <dbReference type="ChEBI" id="CHEBI:17158"/>
        <dbReference type="EC" id="4.2.1.130"/>
    </reaction>
</comment>
<protein>
    <recommendedName>
        <fullName evidence="1">D-lactate dehydratase</fullName>
        <ecNumber evidence="1">4.2.1.130</ecNumber>
    </recommendedName>
</protein>
<keyword evidence="8" id="KW-1185">Reference proteome</keyword>
<dbReference type="PANTHER" id="PTHR48094:SF11">
    <property type="entry name" value="GLUTATHIONE-INDEPENDENT GLYOXALASE HSP31-RELATED"/>
    <property type="match status" value="1"/>
</dbReference>